<dbReference type="Proteomes" id="UP001237448">
    <property type="component" value="Unassembled WGS sequence"/>
</dbReference>
<keyword evidence="2" id="KW-1185">Reference proteome</keyword>
<dbReference type="RefSeq" id="WP_307430060.1">
    <property type="nucleotide sequence ID" value="NZ_JAUSVK010000001.1"/>
</dbReference>
<sequence>MSQNAAIALIVIVIVAAGAGAYIYHEQHKNSVEISIGDKGVKIQGPSN</sequence>
<accession>A0ABU0FH52</accession>
<proteinExistence type="predicted"/>
<evidence type="ECO:0000313" key="1">
    <source>
        <dbReference type="EMBL" id="MDQ0393934.1"/>
    </source>
</evidence>
<organism evidence="1 2">
    <name type="scientific">Labrys monachus</name>
    <dbReference type="NCBI Taxonomy" id="217067"/>
    <lineage>
        <taxon>Bacteria</taxon>
        <taxon>Pseudomonadati</taxon>
        <taxon>Pseudomonadota</taxon>
        <taxon>Alphaproteobacteria</taxon>
        <taxon>Hyphomicrobiales</taxon>
        <taxon>Xanthobacteraceae</taxon>
        <taxon>Labrys</taxon>
    </lineage>
</organism>
<reference evidence="1 2" key="1">
    <citation type="submission" date="2023-07" db="EMBL/GenBank/DDBJ databases">
        <title>Genomic Encyclopedia of Type Strains, Phase IV (KMG-IV): sequencing the most valuable type-strain genomes for metagenomic binning, comparative biology and taxonomic classification.</title>
        <authorList>
            <person name="Goeker M."/>
        </authorList>
    </citation>
    <scope>NUCLEOTIDE SEQUENCE [LARGE SCALE GENOMIC DNA]</scope>
    <source>
        <strain evidence="1 2">DSM 5896</strain>
    </source>
</reference>
<gene>
    <name evidence="1" type="ORF">J3R73_003726</name>
</gene>
<protein>
    <submittedName>
        <fullName evidence="1">Uncharacterized protein</fullName>
    </submittedName>
</protein>
<evidence type="ECO:0000313" key="2">
    <source>
        <dbReference type="Proteomes" id="UP001237448"/>
    </source>
</evidence>
<comment type="caution">
    <text evidence="1">The sequence shown here is derived from an EMBL/GenBank/DDBJ whole genome shotgun (WGS) entry which is preliminary data.</text>
</comment>
<name>A0ABU0FH52_9HYPH</name>
<dbReference type="EMBL" id="JAUSVK010000001">
    <property type="protein sequence ID" value="MDQ0393934.1"/>
    <property type="molecule type" value="Genomic_DNA"/>
</dbReference>